<dbReference type="GO" id="GO:0003917">
    <property type="term" value="F:DNA topoisomerase type I (single strand cut, ATP-independent) activity"/>
    <property type="evidence" value="ECO:0007669"/>
    <property type="project" value="UniProtKB-EC"/>
</dbReference>
<evidence type="ECO:0000313" key="9">
    <source>
        <dbReference type="EMBL" id="ABE48828.1"/>
    </source>
</evidence>
<dbReference type="SUPFAM" id="SSF56349">
    <property type="entry name" value="DNA breaking-rejoining enzymes"/>
    <property type="match status" value="1"/>
</dbReference>
<dbReference type="PROSITE" id="PS52038">
    <property type="entry name" value="TOPO_IB_2"/>
    <property type="match status" value="1"/>
</dbReference>
<evidence type="ECO:0000313" key="10">
    <source>
        <dbReference type="Proteomes" id="UP000002440"/>
    </source>
</evidence>
<dbReference type="Gene3D" id="3.30.66.10">
    <property type="entry name" value="DNA topoisomerase I domain"/>
    <property type="match status" value="1"/>
</dbReference>
<evidence type="ECO:0000256" key="6">
    <source>
        <dbReference type="ARBA" id="ARBA00023235"/>
    </source>
</evidence>
<reference evidence="9 10" key="1">
    <citation type="submission" date="2006-03" db="EMBL/GenBank/DDBJ databases">
        <title>Complete sequence of Methylobacillus flagellatus KT.</title>
        <authorList>
            <consortium name="US DOE Joint Genome Institute"/>
            <person name="Copeland A."/>
            <person name="Lucas S."/>
            <person name="Lapidus A."/>
            <person name="Barry K."/>
            <person name="Detter J.C."/>
            <person name="Glavina del Rio T."/>
            <person name="Hammon N."/>
            <person name="Israni S."/>
            <person name="Dalin E."/>
            <person name="Tice H."/>
            <person name="Pitluck S."/>
            <person name="Brettin T."/>
            <person name="Bruce D."/>
            <person name="Han C."/>
            <person name="Tapia R."/>
            <person name="Saunders E."/>
            <person name="Gilna P."/>
            <person name="Schmutz J."/>
            <person name="Larimer F."/>
            <person name="Land M."/>
            <person name="Kyrpides N."/>
            <person name="Anderson I."/>
            <person name="Richardson P."/>
        </authorList>
    </citation>
    <scope>NUCLEOTIDE SEQUENCE [LARGE SCALE GENOMIC DNA]</scope>
    <source>
        <strain evidence="10">KT / ATCC 51484 / DSM 6875</strain>
    </source>
</reference>
<dbReference type="InterPro" id="IPR014711">
    <property type="entry name" value="TopoI_cat_a-hlx-sub_euk"/>
</dbReference>
<dbReference type="Pfam" id="PF01028">
    <property type="entry name" value="Topoisom_I"/>
    <property type="match status" value="1"/>
</dbReference>
<dbReference type="KEGG" id="mfa:Mfla_0558"/>
<organism evidence="9 10">
    <name type="scientific">Methylobacillus flagellatus (strain ATCC 51484 / DSM 6875 / VKM B-1610 / KT)</name>
    <dbReference type="NCBI Taxonomy" id="265072"/>
    <lineage>
        <taxon>Bacteria</taxon>
        <taxon>Pseudomonadati</taxon>
        <taxon>Pseudomonadota</taxon>
        <taxon>Betaproteobacteria</taxon>
        <taxon>Nitrosomonadales</taxon>
        <taxon>Methylophilaceae</taxon>
        <taxon>Methylobacillus</taxon>
    </lineage>
</organism>
<keyword evidence="5" id="KW-0238">DNA-binding</keyword>
<dbReference type="HOGENOM" id="CLU_046978_1_1_4"/>
<dbReference type="eggNOG" id="COG3569">
    <property type="taxonomic scope" value="Bacteria"/>
</dbReference>
<feature type="domain" description="DNA topoisomerase IB N-terminal" evidence="8">
    <location>
        <begin position="52"/>
        <end position="100"/>
    </location>
</feature>
<comment type="similarity">
    <text evidence="2">Belongs to the type IB topoisomerase family.</text>
</comment>
<dbReference type="EMBL" id="CP000284">
    <property type="protein sequence ID" value="ABE48828.1"/>
    <property type="molecule type" value="Genomic_DNA"/>
</dbReference>
<accession>Q1H3V9</accession>
<dbReference type="Gene3D" id="3.90.15.10">
    <property type="entry name" value="Topoisomerase I, Chain A, domain 3"/>
    <property type="match status" value="1"/>
</dbReference>
<dbReference type="InterPro" id="IPR049331">
    <property type="entry name" value="Top1B_N_bact"/>
</dbReference>
<evidence type="ECO:0000256" key="3">
    <source>
        <dbReference type="ARBA" id="ARBA00012891"/>
    </source>
</evidence>
<dbReference type="Pfam" id="PF21338">
    <property type="entry name" value="Top1B_N_bact"/>
    <property type="match status" value="1"/>
</dbReference>
<evidence type="ECO:0000256" key="4">
    <source>
        <dbReference type="ARBA" id="ARBA00023029"/>
    </source>
</evidence>
<dbReference type="InterPro" id="IPR013500">
    <property type="entry name" value="TopoI_cat_euk"/>
</dbReference>
<evidence type="ECO:0000256" key="1">
    <source>
        <dbReference type="ARBA" id="ARBA00000213"/>
    </source>
</evidence>
<dbReference type="InterPro" id="IPR001631">
    <property type="entry name" value="TopoI"/>
</dbReference>
<dbReference type="EC" id="5.6.2.1" evidence="3"/>
<dbReference type="PRINTS" id="PR00416">
    <property type="entry name" value="EUTPISMRASEI"/>
</dbReference>
<sequence length="370" mass="42136">MPDIKKEKCATQLSETLGSELHGDMALSAQAARLRYMQDDKPGFGRKRTAKGFRYVDTQGRPIKDEKQLARIRSLAIPPAWEKVWICPYANGHLQATGYDARQRKQYRYHKAWRAIRDKAKFEHIIDFALHLPAIREHIDADLAQPGLTRDKVLALVVSLLETTMIRVGNDEYARSNRSFGLTTLRNRHVEVNGGRIAFRFKGKSRVEHAIEIQNARLARLVRKITELPGQELFQYIDDDGKRHAIDSSDVNDYLKRITGRDYTAKDFRTWSGTVQTFHTLSAAEPFENQSQAKKNVLAAITEAARKLGNTPSICRKCYVHPLIIDIYMTGKLFAALRKHSQPQQLDAWQAAEQDVLALLQRHAGVKQPA</sequence>
<dbReference type="GO" id="GO:0003677">
    <property type="term" value="F:DNA binding"/>
    <property type="evidence" value="ECO:0007669"/>
    <property type="project" value="UniProtKB-KW"/>
</dbReference>
<keyword evidence="4" id="KW-0799">Topoisomerase</keyword>
<keyword evidence="10" id="KW-1185">Reference proteome</keyword>
<evidence type="ECO:0000256" key="5">
    <source>
        <dbReference type="ARBA" id="ARBA00023125"/>
    </source>
</evidence>
<dbReference type="InterPro" id="IPR011010">
    <property type="entry name" value="DNA_brk_join_enz"/>
</dbReference>
<name>Q1H3V9_METFK</name>
<dbReference type="RefSeq" id="WP_011478925.1">
    <property type="nucleotide sequence ID" value="NC_007947.1"/>
</dbReference>
<dbReference type="SUPFAM" id="SSF55869">
    <property type="entry name" value="DNA topoisomerase I domain"/>
    <property type="match status" value="1"/>
</dbReference>
<gene>
    <name evidence="9" type="ordered locus">Mfla_0558</name>
</gene>
<feature type="domain" description="DNA topoisomerase I catalytic core eukaryotic-type" evidence="7">
    <location>
        <begin position="112"/>
        <end position="318"/>
    </location>
</feature>
<dbReference type="InterPro" id="IPR035447">
    <property type="entry name" value="DNA_topo_I_N_sf"/>
</dbReference>
<evidence type="ECO:0000259" key="8">
    <source>
        <dbReference type="Pfam" id="PF21338"/>
    </source>
</evidence>
<evidence type="ECO:0000256" key="2">
    <source>
        <dbReference type="ARBA" id="ARBA00006645"/>
    </source>
</evidence>
<dbReference type="GO" id="GO:0006265">
    <property type="term" value="P:DNA topological change"/>
    <property type="evidence" value="ECO:0007669"/>
    <property type="project" value="InterPro"/>
</dbReference>
<protein>
    <recommendedName>
        <fullName evidence="3">DNA topoisomerase</fullName>
        <ecNumber evidence="3">5.6.2.1</ecNumber>
    </recommendedName>
</protein>
<dbReference type="Gene3D" id="1.10.132.120">
    <property type="match status" value="1"/>
</dbReference>
<keyword evidence="6 9" id="KW-0413">Isomerase</keyword>
<comment type="catalytic activity">
    <reaction evidence="1">
        <text>ATP-independent breakage of single-stranded DNA, followed by passage and rejoining.</text>
        <dbReference type="EC" id="5.6.2.1"/>
    </reaction>
</comment>
<dbReference type="Proteomes" id="UP000002440">
    <property type="component" value="Chromosome"/>
</dbReference>
<dbReference type="OrthoDB" id="9778962at2"/>
<evidence type="ECO:0000259" key="7">
    <source>
        <dbReference type="Pfam" id="PF01028"/>
    </source>
</evidence>
<proteinExistence type="inferred from homology"/>
<dbReference type="STRING" id="265072.Mfla_0558"/>
<dbReference type="AlphaFoldDB" id="Q1H3V9"/>